<dbReference type="CDD" id="cd07100">
    <property type="entry name" value="ALDH_SSADH1_GabD1"/>
    <property type="match status" value="1"/>
</dbReference>
<dbReference type="InterPro" id="IPR015590">
    <property type="entry name" value="Aldehyde_DH_dom"/>
</dbReference>
<keyword evidence="3" id="KW-0560">Oxidoreductase</keyword>
<comment type="caution">
    <text evidence="5">The sequence shown here is derived from an EMBL/GenBank/DDBJ whole genome shotgun (WGS) entry which is preliminary data.</text>
</comment>
<dbReference type="InterPro" id="IPR016162">
    <property type="entry name" value="Ald_DH_N"/>
</dbReference>
<reference evidence="5 6" key="1">
    <citation type="journal article" date="2015" name="Genome Announc.">
        <title>Draft Genome Sequence of Filamentous Marine Cyanobacterium Lyngbya confervoides Strain BDU141951.</title>
        <authorList>
            <person name="Chandrababunaidu M.M."/>
            <person name="Sen D."/>
            <person name="Tripathy S."/>
        </authorList>
    </citation>
    <scope>NUCLEOTIDE SEQUENCE [LARGE SCALE GENOMIC DNA]</scope>
    <source>
        <strain evidence="5 6">BDU141951</strain>
    </source>
</reference>
<dbReference type="AlphaFoldDB" id="A0ABD4T0H0"/>
<dbReference type="FunFam" id="3.40.309.10:FF:000010">
    <property type="entry name" value="Gamma-aminobutyraldehyde dehydrogenase"/>
    <property type="match status" value="1"/>
</dbReference>
<evidence type="ECO:0000256" key="2">
    <source>
        <dbReference type="ARBA" id="ARBA00022857"/>
    </source>
</evidence>
<feature type="domain" description="Aldehyde dehydrogenase" evidence="4">
    <location>
        <begin position="3"/>
        <end position="454"/>
    </location>
</feature>
<dbReference type="FunFam" id="3.40.605.10:FF:000012">
    <property type="entry name" value="NAD-dependent succinate-semialdehyde dehydrogenase"/>
    <property type="match status" value="1"/>
</dbReference>
<evidence type="ECO:0000256" key="1">
    <source>
        <dbReference type="ARBA" id="ARBA00009986"/>
    </source>
</evidence>
<dbReference type="Gene3D" id="3.40.309.10">
    <property type="entry name" value="Aldehyde Dehydrogenase, Chain A, domain 2"/>
    <property type="match status" value="1"/>
</dbReference>
<keyword evidence="6" id="KW-1185">Reference proteome</keyword>
<dbReference type="InterPro" id="IPR044148">
    <property type="entry name" value="ALDH_GabD1-like"/>
</dbReference>
<evidence type="ECO:0000256" key="3">
    <source>
        <dbReference type="ARBA" id="ARBA00023002"/>
    </source>
</evidence>
<sequence length="457" mass="49592">MGIATINPATGQLEQSFNALTAEQVARKIDLSAAAFDQYQRIPLHQRRVWMNQAAAILEDDGRSTAMAQLMTREMGKPIQEAIAEVKKCAWVCHYYADHAAEFLQDQPVQSDGSRAWISFQPLGTILAVMPWNFPFWQVFRFAAPALMAGNVALLKHASNVPQCALQIEAIFKEAGFPSGVFQTLLIQSDRVEQILKHPQVQGVALTGSEPAGASVAALAGSQIKPSVLELGGSDPFIVMPSANLEAAVKTAVKARILNSGQSCIAAKRFILAEPIAEAFLDSFVAAFQDLKVGDPQDPQTQVGPLATADILDTLEDQVARAQQQGAKALVGGIRDPHQSGNFYPPTILVDLPVESDVAQEEFFGPVALVFRVSDIESAIQLANWTEFGLGASAWTQDAAERDRFVRELVAGSVFINGMVKSDPRLPFGGIKKSGYGRELSQRGIYEFVNVKTVWIQ</sequence>
<gene>
    <name evidence="5" type="ORF">QQ91_0004605</name>
</gene>
<proteinExistence type="inferred from homology"/>
<name>A0ABD4T0H0_9CYAN</name>
<dbReference type="SUPFAM" id="SSF53720">
    <property type="entry name" value="ALDH-like"/>
    <property type="match status" value="1"/>
</dbReference>
<comment type="similarity">
    <text evidence="1">Belongs to the aldehyde dehydrogenase family.</text>
</comment>
<dbReference type="PANTHER" id="PTHR43217:SF1">
    <property type="entry name" value="SUCCINATE SEMIALDEHYDE DEHYDROGENASE [NAD(P)+] SAD"/>
    <property type="match status" value="1"/>
</dbReference>
<dbReference type="EMBL" id="JTHE03000029">
    <property type="protein sequence ID" value="MCM1982113.1"/>
    <property type="molecule type" value="Genomic_DNA"/>
</dbReference>
<keyword evidence="2" id="KW-0521">NADP</keyword>
<organism evidence="5 6">
    <name type="scientific">Lyngbya confervoides BDU141951</name>
    <dbReference type="NCBI Taxonomy" id="1574623"/>
    <lineage>
        <taxon>Bacteria</taxon>
        <taxon>Bacillati</taxon>
        <taxon>Cyanobacteriota</taxon>
        <taxon>Cyanophyceae</taxon>
        <taxon>Oscillatoriophycideae</taxon>
        <taxon>Oscillatoriales</taxon>
        <taxon>Microcoleaceae</taxon>
        <taxon>Lyngbya</taxon>
    </lineage>
</organism>
<protein>
    <submittedName>
        <fullName evidence="5">NAD-dependent succinate-semialdehyde dehydrogenase</fullName>
    </submittedName>
</protein>
<accession>A0ABD4T0H0</accession>
<dbReference type="Pfam" id="PF00171">
    <property type="entry name" value="Aldedh"/>
    <property type="match status" value="1"/>
</dbReference>
<dbReference type="Gene3D" id="3.40.605.10">
    <property type="entry name" value="Aldehyde Dehydrogenase, Chain A, domain 1"/>
    <property type="match status" value="1"/>
</dbReference>
<dbReference type="InterPro" id="IPR047110">
    <property type="entry name" value="GABD/Sad-like"/>
</dbReference>
<dbReference type="Proteomes" id="UP000031561">
    <property type="component" value="Unassembled WGS sequence"/>
</dbReference>
<dbReference type="InterPro" id="IPR016161">
    <property type="entry name" value="Ald_DH/histidinol_DH"/>
</dbReference>
<dbReference type="GO" id="GO:0016620">
    <property type="term" value="F:oxidoreductase activity, acting on the aldehyde or oxo group of donors, NAD or NADP as acceptor"/>
    <property type="evidence" value="ECO:0007669"/>
    <property type="project" value="UniProtKB-ARBA"/>
</dbReference>
<dbReference type="PANTHER" id="PTHR43217">
    <property type="entry name" value="SUCCINATE SEMIALDEHYDE DEHYDROGENASE [NAD(P)+] SAD"/>
    <property type="match status" value="1"/>
</dbReference>
<dbReference type="InterPro" id="IPR016163">
    <property type="entry name" value="Ald_DH_C"/>
</dbReference>
<dbReference type="RefSeq" id="WP_166280583.1">
    <property type="nucleotide sequence ID" value="NZ_JTHE03000029.1"/>
</dbReference>
<evidence type="ECO:0000313" key="6">
    <source>
        <dbReference type="Proteomes" id="UP000031561"/>
    </source>
</evidence>
<evidence type="ECO:0000259" key="4">
    <source>
        <dbReference type="Pfam" id="PF00171"/>
    </source>
</evidence>
<evidence type="ECO:0000313" key="5">
    <source>
        <dbReference type="EMBL" id="MCM1982113.1"/>
    </source>
</evidence>